<comment type="caution">
    <text evidence="13">The sequence shown here is derived from an EMBL/GenBank/DDBJ whole genome shotgun (WGS) entry which is preliminary data.</text>
</comment>
<evidence type="ECO:0000256" key="9">
    <source>
        <dbReference type="ARBA" id="ARBA00030781"/>
    </source>
</evidence>
<dbReference type="GO" id="GO:0030366">
    <property type="term" value="F:molybdopterin synthase activity"/>
    <property type="evidence" value="ECO:0007669"/>
    <property type="project" value="UniProtKB-EC"/>
</dbReference>
<dbReference type="InterPro" id="IPR003448">
    <property type="entry name" value="Mopterin_biosynth_MoaE"/>
</dbReference>
<evidence type="ECO:0000256" key="2">
    <source>
        <dbReference type="ARBA" id="ARBA00005426"/>
    </source>
</evidence>
<comment type="pathway">
    <text evidence="1">Cofactor biosynthesis; molybdopterin biosynthesis.</text>
</comment>
<dbReference type="PANTHER" id="PTHR23404">
    <property type="entry name" value="MOLYBDOPTERIN SYNTHASE RELATED"/>
    <property type="match status" value="1"/>
</dbReference>
<dbReference type="EC" id="2.8.1.12" evidence="3"/>
<dbReference type="CDD" id="cd00756">
    <property type="entry name" value="MoaE"/>
    <property type="match status" value="1"/>
</dbReference>
<dbReference type="Pfam" id="PF02391">
    <property type="entry name" value="MoaE"/>
    <property type="match status" value="1"/>
</dbReference>
<evidence type="ECO:0000256" key="11">
    <source>
        <dbReference type="ARBA" id="ARBA00049878"/>
    </source>
</evidence>
<keyword evidence="5" id="KW-0501">Molybdenum cofactor biosynthesis</keyword>
<sequence>MSVSVSVQEQAFDVGAEYAGLRNGNWADGATAMFVGSVRDFNLDSAVSCMELEHYPGMTERVLQDIAEKAQRRWALGRVRVVHRVGRLGAGDDIVFVGTCAPHRQAALEACAFVMDFLKTRAPFWKKEKGPDGERWVEARQSDSDALEKW</sequence>
<evidence type="ECO:0000256" key="4">
    <source>
        <dbReference type="ARBA" id="ARBA00013858"/>
    </source>
</evidence>
<keyword evidence="14" id="KW-1185">Reference proteome</keyword>
<reference evidence="14" key="1">
    <citation type="journal article" date="2019" name="Int. J. Syst. Evol. Microbiol.">
        <title>The Global Catalogue of Microorganisms (GCM) 10K type strain sequencing project: providing services to taxonomists for standard genome sequencing and annotation.</title>
        <authorList>
            <consortium name="The Broad Institute Genomics Platform"/>
            <consortium name="The Broad Institute Genome Sequencing Center for Infectious Disease"/>
            <person name="Wu L."/>
            <person name="Ma J."/>
        </authorList>
    </citation>
    <scope>NUCLEOTIDE SEQUENCE [LARGE SCALE GENOMIC DNA]</scope>
    <source>
        <strain evidence="14">CGMCC 1.13718</strain>
    </source>
</reference>
<evidence type="ECO:0000256" key="10">
    <source>
        <dbReference type="ARBA" id="ARBA00032474"/>
    </source>
</evidence>
<evidence type="ECO:0000256" key="8">
    <source>
        <dbReference type="ARBA" id="ARBA00030407"/>
    </source>
</evidence>
<dbReference type="SUPFAM" id="SSF54690">
    <property type="entry name" value="Molybdopterin synthase subunit MoaE"/>
    <property type="match status" value="1"/>
</dbReference>
<evidence type="ECO:0000256" key="5">
    <source>
        <dbReference type="ARBA" id="ARBA00023150"/>
    </source>
</evidence>
<evidence type="ECO:0000256" key="6">
    <source>
        <dbReference type="ARBA" id="ARBA00026066"/>
    </source>
</evidence>
<dbReference type="Gene3D" id="3.90.1170.40">
    <property type="entry name" value="Molybdopterin biosynthesis MoaE subunit"/>
    <property type="match status" value="1"/>
</dbReference>
<dbReference type="NCBIfam" id="NF007959">
    <property type="entry name" value="PRK10678.1"/>
    <property type="match status" value="1"/>
</dbReference>
<name>A0ABW1YJE1_9GAMM</name>
<evidence type="ECO:0000256" key="7">
    <source>
        <dbReference type="ARBA" id="ARBA00029745"/>
    </source>
</evidence>
<evidence type="ECO:0000256" key="1">
    <source>
        <dbReference type="ARBA" id="ARBA00005046"/>
    </source>
</evidence>
<gene>
    <name evidence="13" type="primary">moaE</name>
    <name evidence="13" type="ORF">ACFQBM_06215</name>
</gene>
<comment type="similarity">
    <text evidence="2">Belongs to the MoaE family.</text>
</comment>
<feature type="region of interest" description="Disordered" evidence="12">
    <location>
        <begin position="129"/>
        <end position="150"/>
    </location>
</feature>
<evidence type="ECO:0000256" key="12">
    <source>
        <dbReference type="SAM" id="MobiDB-lite"/>
    </source>
</evidence>
<dbReference type="InterPro" id="IPR036563">
    <property type="entry name" value="MoaE_sf"/>
</dbReference>
<evidence type="ECO:0000313" key="13">
    <source>
        <dbReference type="EMBL" id="MFC6632862.1"/>
    </source>
</evidence>
<dbReference type="RefSeq" id="WP_319024521.1">
    <property type="nucleotide sequence ID" value="NZ_JACZFR010000023.1"/>
</dbReference>
<evidence type="ECO:0000256" key="3">
    <source>
        <dbReference type="ARBA" id="ARBA00011950"/>
    </source>
</evidence>
<proteinExistence type="inferred from homology"/>
<accession>A0ABW1YJE1</accession>
<comment type="catalytic activity">
    <reaction evidence="11">
        <text>2 [molybdopterin-synthase sulfur-carrier protein]-C-terminal-Gly-aminoethanethioate + cyclic pyranopterin phosphate + H2O = molybdopterin + 2 [molybdopterin-synthase sulfur-carrier protein]-C-terminal Gly-Gly + 2 H(+)</text>
        <dbReference type="Rhea" id="RHEA:26333"/>
        <dbReference type="Rhea" id="RHEA-COMP:12202"/>
        <dbReference type="Rhea" id="RHEA-COMP:19907"/>
        <dbReference type="ChEBI" id="CHEBI:15377"/>
        <dbReference type="ChEBI" id="CHEBI:15378"/>
        <dbReference type="ChEBI" id="CHEBI:58698"/>
        <dbReference type="ChEBI" id="CHEBI:59648"/>
        <dbReference type="ChEBI" id="CHEBI:90778"/>
        <dbReference type="ChEBI" id="CHEBI:232372"/>
        <dbReference type="EC" id="2.8.1.12"/>
    </reaction>
</comment>
<dbReference type="EMBL" id="JBHSVR010000001">
    <property type="protein sequence ID" value="MFC6632862.1"/>
    <property type="molecule type" value="Genomic_DNA"/>
</dbReference>
<protein>
    <recommendedName>
        <fullName evidence="4">Molybdopterin synthase catalytic subunit</fullName>
        <ecNumber evidence="3">2.8.1.12</ecNumber>
    </recommendedName>
    <alternativeName>
        <fullName evidence="9">MPT synthase subunit 2</fullName>
    </alternativeName>
    <alternativeName>
        <fullName evidence="7">Molybdenum cofactor biosynthesis protein E</fullName>
    </alternativeName>
    <alternativeName>
        <fullName evidence="8">Molybdopterin-converting factor large subunit</fullName>
    </alternativeName>
    <alternativeName>
        <fullName evidence="10">Molybdopterin-converting factor subunit 2</fullName>
    </alternativeName>
</protein>
<keyword evidence="13" id="KW-0808">Transferase</keyword>
<comment type="subunit">
    <text evidence="6">Heterotetramer of 2 MoaD subunits and 2 MoaE subunits. Also stable as homodimer. The enzyme changes between these two forms during catalysis.</text>
</comment>
<evidence type="ECO:0000313" key="14">
    <source>
        <dbReference type="Proteomes" id="UP001596425"/>
    </source>
</evidence>
<organism evidence="13 14">
    <name type="scientific">Microbulbifer taiwanensis</name>
    <dbReference type="NCBI Taxonomy" id="986746"/>
    <lineage>
        <taxon>Bacteria</taxon>
        <taxon>Pseudomonadati</taxon>
        <taxon>Pseudomonadota</taxon>
        <taxon>Gammaproteobacteria</taxon>
        <taxon>Cellvibrionales</taxon>
        <taxon>Microbulbiferaceae</taxon>
        <taxon>Microbulbifer</taxon>
    </lineage>
</organism>
<dbReference type="Proteomes" id="UP001596425">
    <property type="component" value="Unassembled WGS sequence"/>
</dbReference>